<dbReference type="InterPro" id="IPR003594">
    <property type="entry name" value="HATPase_dom"/>
</dbReference>
<dbReference type="InterPro" id="IPR036890">
    <property type="entry name" value="HATPase_C_sf"/>
</dbReference>
<evidence type="ECO:0000256" key="10">
    <source>
        <dbReference type="ARBA" id="ARBA00023012"/>
    </source>
</evidence>
<evidence type="ECO:0000313" key="14">
    <source>
        <dbReference type="Proteomes" id="UP000242447"/>
    </source>
</evidence>
<evidence type="ECO:0000256" key="8">
    <source>
        <dbReference type="ARBA" id="ARBA00022777"/>
    </source>
</evidence>
<comment type="subcellular location">
    <subcellularLocation>
        <location evidence="2">Cell membrane</location>
    </subcellularLocation>
</comment>
<evidence type="ECO:0000256" key="9">
    <source>
        <dbReference type="ARBA" id="ARBA00022840"/>
    </source>
</evidence>
<dbReference type="EMBL" id="CP019937">
    <property type="protein sequence ID" value="ARO14564.1"/>
    <property type="molecule type" value="Genomic_DNA"/>
</dbReference>
<sequence length="344" mass="37102">MSDYGAALIEAMDFPALVIGAEGVVAAQNIAARDLIGLDMVGLQHAAVLRQPAVSAAIERVVGGAREAKARHTQRGSSRDSVWQMRAAPIGGATRAILVTFTDLTAVEEANQVRRDFVANVSHELRTPLTAIMGFIETLRGPARDDLAVRTRFLDIMEREASRMVQLVDGLLSLSRVEVDERVRPTAPVDLKALAEETIAALEPLAAQGNNHLVLDVPEGNWVVPGDSGQLLQVLRNLVQNALKYGGPDKPVTIALHPARFDAALRGCAVRLDVQDQGLGIESHHIPRLTERFYRVDAHRSRAVGGSGLGLAIVKHIINRHRGRLAISSAPQKGSTFSVLLPQE</sequence>
<dbReference type="Pfam" id="PF08448">
    <property type="entry name" value="PAS_4"/>
    <property type="match status" value="1"/>
</dbReference>
<keyword evidence="11" id="KW-0472">Membrane</keyword>
<evidence type="ECO:0000259" key="12">
    <source>
        <dbReference type="PROSITE" id="PS50109"/>
    </source>
</evidence>
<dbReference type="Pfam" id="PF02518">
    <property type="entry name" value="HATPase_c"/>
    <property type="match status" value="1"/>
</dbReference>
<evidence type="ECO:0000313" key="13">
    <source>
        <dbReference type="EMBL" id="ARO14564.1"/>
    </source>
</evidence>
<dbReference type="AlphaFoldDB" id="A0A1W6NZD4"/>
<dbReference type="InterPro" id="IPR036097">
    <property type="entry name" value="HisK_dim/P_sf"/>
</dbReference>
<dbReference type="Pfam" id="PF00512">
    <property type="entry name" value="HisKA"/>
    <property type="match status" value="1"/>
</dbReference>
<keyword evidence="9" id="KW-0067">ATP-binding</keyword>
<keyword evidence="14" id="KW-1185">Reference proteome</keyword>
<dbReference type="FunFam" id="3.30.565.10:FF:000006">
    <property type="entry name" value="Sensor histidine kinase WalK"/>
    <property type="match status" value="1"/>
</dbReference>
<dbReference type="Proteomes" id="UP000242447">
    <property type="component" value="Chromosome"/>
</dbReference>
<feature type="domain" description="Histidine kinase" evidence="12">
    <location>
        <begin position="120"/>
        <end position="344"/>
    </location>
</feature>
<dbReference type="PANTHER" id="PTHR45453">
    <property type="entry name" value="PHOSPHATE REGULON SENSOR PROTEIN PHOR"/>
    <property type="match status" value="1"/>
</dbReference>
<dbReference type="PROSITE" id="PS50109">
    <property type="entry name" value="HIS_KIN"/>
    <property type="match status" value="1"/>
</dbReference>
<dbReference type="GO" id="GO:0005524">
    <property type="term" value="F:ATP binding"/>
    <property type="evidence" value="ECO:0007669"/>
    <property type="project" value="UniProtKB-KW"/>
</dbReference>
<dbReference type="SUPFAM" id="SSF55874">
    <property type="entry name" value="ATPase domain of HSP90 chaperone/DNA topoisomerase II/histidine kinase"/>
    <property type="match status" value="1"/>
</dbReference>
<dbReference type="SMART" id="SM00387">
    <property type="entry name" value="HATPase_c"/>
    <property type="match status" value="1"/>
</dbReference>
<dbReference type="InterPro" id="IPR005467">
    <property type="entry name" value="His_kinase_dom"/>
</dbReference>
<dbReference type="RefSeq" id="WP_085786096.1">
    <property type="nucleotide sequence ID" value="NZ_CP019937.1"/>
</dbReference>
<protein>
    <recommendedName>
        <fullName evidence="3">histidine kinase</fullName>
        <ecNumber evidence="3">2.7.13.3</ecNumber>
    </recommendedName>
</protein>
<dbReference type="OrthoDB" id="9813151at2"/>
<keyword evidence="4" id="KW-1003">Cell membrane</keyword>
<keyword evidence="6 13" id="KW-0808">Transferase</keyword>
<comment type="catalytic activity">
    <reaction evidence="1">
        <text>ATP + protein L-histidine = ADP + protein N-phospho-L-histidine.</text>
        <dbReference type="EC" id="2.7.13.3"/>
    </reaction>
</comment>
<evidence type="ECO:0000256" key="7">
    <source>
        <dbReference type="ARBA" id="ARBA00022741"/>
    </source>
</evidence>
<dbReference type="STRING" id="92947.BVG79_01218"/>
<name>A0A1W6NZD4_9RHOB</name>
<dbReference type="KEGG" id="kro:BVG79_01218"/>
<dbReference type="SUPFAM" id="SSF47384">
    <property type="entry name" value="Homodimeric domain of signal transducing histidine kinase"/>
    <property type="match status" value="1"/>
</dbReference>
<gene>
    <name evidence="13" type="primary">phoR</name>
    <name evidence="13" type="ORF">BVG79_01218</name>
</gene>
<dbReference type="FunFam" id="1.10.287.130:FF:000008">
    <property type="entry name" value="Two-component sensor histidine kinase"/>
    <property type="match status" value="1"/>
</dbReference>
<dbReference type="PANTHER" id="PTHR45453:SF1">
    <property type="entry name" value="PHOSPHATE REGULON SENSOR PROTEIN PHOR"/>
    <property type="match status" value="1"/>
</dbReference>
<keyword evidence="10" id="KW-0902">Two-component regulatory system</keyword>
<dbReference type="GO" id="GO:0005886">
    <property type="term" value="C:plasma membrane"/>
    <property type="evidence" value="ECO:0007669"/>
    <property type="project" value="UniProtKB-SubCell"/>
</dbReference>
<evidence type="ECO:0000256" key="6">
    <source>
        <dbReference type="ARBA" id="ARBA00022679"/>
    </source>
</evidence>
<dbReference type="SMART" id="SM00388">
    <property type="entry name" value="HisKA"/>
    <property type="match status" value="1"/>
</dbReference>
<dbReference type="Gene3D" id="3.30.565.10">
    <property type="entry name" value="Histidine kinase-like ATPase, C-terminal domain"/>
    <property type="match status" value="1"/>
</dbReference>
<evidence type="ECO:0000256" key="4">
    <source>
        <dbReference type="ARBA" id="ARBA00022475"/>
    </source>
</evidence>
<accession>A0A1W6NZD4</accession>
<reference evidence="13 14" key="1">
    <citation type="submission" date="2017-02" db="EMBL/GenBank/DDBJ databases">
        <title>Ketogulonicigenium robustum SPU B003 Genome sequencing and assembly.</title>
        <authorList>
            <person name="Li Y."/>
            <person name="Liu L."/>
            <person name="Wang C."/>
            <person name="Zhang M."/>
            <person name="Zhang T."/>
            <person name="Zhang Y."/>
        </authorList>
    </citation>
    <scope>NUCLEOTIDE SEQUENCE [LARGE SCALE GENOMIC DNA]</scope>
    <source>
        <strain evidence="13 14">SPU_B003</strain>
    </source>
</reference>
<evidence type="ECO:0000256" key="11">
    <source>
        <dbReference type="ARBA" id="ARBA00023136"/>
    </source>
</evidence>
<dbReference type="GO" id="GO:0000155">
    <property type="term" value="F:phosphorelay sensor kinase activity"/>
    <property type="evidence" value="ECO:0007669"/>
    <property type="project" value="InterPro"/>
</dbReference>
<evidence type="ECO:0000256" key="2">
    <source>
        <dbReference type="ARBA" id="ARBA00004236"/>
    </source>
</evidence>
<dbReference type="InterPro" id="IPR050351">
    <property type="entry name" value="BphY/WalK/GraS-like"/>
</dbReference>
<proteinExistence type="predicted"/>
<dbReference type="InterPro" id="IPR004358">
    <property type="entry name" value="Sig_transdc_His_kin-like_C"/>
</dbReference>
<dbReference type="InterPro" id="IPR013656">
    <property type="entry name" value="PAS_4"/>
</dbReference>
<keyword evidence="5" id="KW-0597">Phosphoprotein</keyword>
<dbReference type="Gene3D" id="1.10.287.130">
    <property type="match status" value="1"/>
</dbReference>
<evidence type="ECO:0000256" key="5">
    <source>
        <dbReference type="ARBA" id="ARBA00022553"/>
    </source>
</evidence>
<keyword evidence="7" id="KW-0547">Nucleotide-binding</keyword>
<organism evidence="13 14">
    <name type="scientific">Ketogulonicigenium robustum</name>
    <dbReference type="NCBI Taxonomy" id="92947"/>
    <lineage>
        <taxon>Bacteria</taxon>
        <taxon>Pseudomonadati</taxon>
        <taxon>Pseudomonadota</taxon>
        <taxon>Alphaproteobacteria</taxon>
        <taxon>Rhodobacterales</taxon>
        <taxon>Roseobacteraceae</taxon>
        <taxon>Ketogulonicigenium</taxon>
    </lineage>
</organism>
<dbReference type="CDD" id="cd00082">
    <property type="entry name" value="HisKA"/>
    <property type="match status" value="1"/>
</dbReference>
<dbReference type="InterPro" id="IPR003661">
    <property type="entry name" value="HisK_dim/P_dom"/>
</dbReference>
<dbReference type="GO" id="GO:0016036">
    <property type="term" value="P:cellular response to phosphate starvation"/>
    <property type="evidence" value="ECO:0007669"/>
    <property type="project" value="TreeGrafter"/>
</dbReference>
<dbReference type="PRINTS" id="PR00344">
    <property type="entry name" value="BCTRLSENSOR"/>
</dbReference>
<keyword evidence="8 13" id="KW-0418">Kinase</keyword>
<dbReference type="EC" id="2.7.13.3" evidence="3"/>
<evidence type="ECO:0000256" key="1">
    <source>
        <dbReference type="ARBA" id="ARBA00000085"/>
    </source>
</evidence>
<evidence type="ECO:0000256" key="3">
    <source>
        <dbReference type="ARBA" id="ARBA00012438"/>
    </source>
</evidence>
<dbReference type="GO" id="GO:0004721">
    <property type="term" value="F:phosphoprotein phosphatase activity"/>
    <property type="evidence" value="ECO:0007669"/>
    <property type="project" value="TreeGrafter"/>
</dbReference>